<dbReference type="Gene3D" id="4.10.240.10">
    <property type="entry name" value="Zn(2)-C6 fungal-type DNA-binding domain"/>
    <property type="match status" value="1"/>
</dbReference>
<name>A0A0G4L497_VERLO</name>
<dbReference type="Proteomes" id="UP000044602">
    <property type="component" value="Unassembled WGS sequence"/>
</dbReference>
<dbReference type="Pfam" id="PF00172">
    <property type="entry name" value="Zn_clus"/>
    <property type="match status" value="1"/>
</dbReference>
<dbReference type="PANTHER" id="PTHR37534:SF7">
    <property type="entry name" value="TRANSCRIPTIONAL ACTIVATOR PROTEIN UGA3"/>
    <property type="match status" value="1"/>
</dbReference>
<dbReference type="InterPro" id="IPR001138">
    <property type="entry name" value="Zn2Cys6_DnaBD"/>
</dbReference>
<evidence type="ECO:0000256" key="2">
    <source>
        <dbReference type="SAM" id="MobiDB-lite"/>
    </source>
</evidence>
<gene>
    <name evidence="4" type="ORF">BN1708_011843</name>
</gene>
<evidence type="ECO:0000313" key="4">
    <source>
        <dbReference type="EMBL" id="CRK16791.1"/>
    </source>
</evidence>
<protein>
    <recommendedName>
        <fullName evidence="3">Zn(2)-C6 fungal-type domain-containing protein</fullName>
    </recommendedName>
</protein>
<feature type="non-terminal residue" evidence="4">
    <location>
        <position position="1"/>
    </location>
</feature>
<dbReference type="PROSITE" id="PS50048">
    <property type="entry name" value="ZN2_CY6_FUNGAL_2"/>
    <property type="match status" value="1"/>
</dbReference>
<dbReference type="SMART" id="SM00066">
    <property type="entry name" value="GAL4"/>
    <property type="match status" value="1"/>
</dbReference>
<dbReference type="GO" id="GO:0000981">
    <property type="term" value="F:DNA-binding transcription factor activity, RNA polymerase II-specific"/>
    <property type="evidence" value="ECO:0007669"/>
    <property type="project" value="InterPro"/>
</dbReference>
<dbReference type="SUPFAM" id="SSF57701">
    <property type="entry name" value="Zn2/Cys6 DNA-binding domain"/>
    <property type="match status" value="1"/>
</dbReference>
<dbReference type="PROSITE" id="PS00463">
    <property type="entry name" value="ZN2_CY6_FUNGAL_1"/>
    <property type="match status" value="1"/>
</dbReference>
<dbReference type="AlphaFoldDB" id="A0A0G4L497"/>
<dbReference type="GO" id="GO:0005634">
    <property type="term" value="C:nucleus"/>
    <property type="evidence" value="ECO:0007669"/>
    <property type="project" value="TreeGrafter"/>
</dbReference>
<feature type="region of interest" description="Disordered" evidence="2">
    <location>
        <begin position="107"/>
        <end position="147"/>
    </location>
</feature>
<dbReference type="GO" id="GO:0008270">
    <property type="term" value="F:zinc ion binding"/>
    <property type="evidence" value="ECO:0007669"/>
    <property type="project" value="InterPro"/>
</dbReference>
<evidence type="ECO:0000259" key="3">
    <source>
        <dbReference type="PROSITE" id="PS50048"/>
    </source>
</evidence>
<dbReference type="STRING" id="100787.A0A0G4L497"/>
<evidence type="ECO:0000256" key="1">
    <source>
        <dbReference type="ARBA" id="ARBA00023242"/>
    </source>
</evidence>
<dbReference type="PANTHER" id="PTHR37534">
    <property type="entry name" value="TRANSCRIPTIONAL ACTIVATOR PROTEIN UGA3"/>
    <property type="match status" value="1"/>
</dbReference>
<dbReference type="InterPro" id="IPR036864">
    <property type="entry name" value="Zn2-C6_fun-type_DNA-bd_sf"/>
</dbReference>
<evidence type="ECO:0000313" key="5">
    <source>
        <dbReference type="Proteomes" id="UP000044602"/>
    </source>
</evidence>
<dbReference type="CDD" id="cd00067">
    <property type="entry name" value="GAL4"/>
    <property type="match status" value="1"/>
</dbReference>
<accession>A0A0G4L497</accession>
<dbReference type="GO" id="GO:0000976">
    <property type="term" value="F:transcription cis-regulatory region binding"/>
    <property type="evidence" value="ECO:0007669"/>
    <property type="project" value="TreeGrafter"/>
</dbReference>
<sequence>GGRCAPPKVSGSINNLARPLALLYPSLTRRNDFPQPDPGPTGVEERWAMARSRTGCANCKRRKRKCDEARPGCQACEQRGIQCDGYNQTLRWNNGIASRGRLAGALVPELPASPRPSAGARESREPFRPGPGGSPQTSETTPTEAHDDASADTDMILDAPLAVSSAPPSPYSSLGVTPTCPSMQPELFEQFLSSGLLRLYATETKTWIQPFFWGLAEQSEAFVYVCIAIQGYLSDKQRGLSVLSMERVDHALQSFRDEIASRAKTLHVATTCAGLLMCTLLLLQGRPWTFQIHLMADLYQLASEMPDTEHDEAKRHVLEVMGVMDLPNTVLGRSNPSIGIWKRLRETQDVWPAGRVGGIEVVSGLPRSLLDIFAGLLDNDPEYTERKFSRWPGDVGNHLQCHLWSSWRLAGILEVRRRQKLKRRSEGNHQPSTEIVLCQLMAAMDALYRASLIPRNEHLLVKNALAYPLTTAGLEVGLLRQHREWKATIDEIREHFMQRDDFNLIKVTFELIEEAWIDGSDYFDVGAAARRREVEVALF</sequence>
<proteinExistence type="predicted"/>
<feature type="compositionally biased region" description="Polar residues" evidence="2">
    <location>
        <begin position="134"/>
        <end position="143"/>
    </location>
</feature>
<dbReference type="GO" id="GO:0045944">
    <property type="term" value="P:positive regulation of transcription by RNA polymerase II"/>
    <property type="evidence" value="ECO:0007669"/>
    <property type="project" value="TreeGrafter"/>
</dbReference>
<reference evidence="4 5" key="1">
    <citation type="submission" date="2015-05" db="EMBL/GenBank/DDBJ databases">
        <authorList>
            <person name="Wang D.B."/>
            <person name="Wang M."/>
        </authorList>
    </citation>
    <scope>NUCLEOTIDE SEQUENCE [LARGE SCALE GENOMIC DNA]</scope>
    <source>
        <strain evidence="4">VL1</strain>
    </source>
</reference>
<feature type="domain" description="Zn(2)-C6 fungal-type" evidence="3">
    <location>
        <begin position="55"/>
        <end position="83"/>
    </location>
</feature>
<keyword evidence="1" id="KW-0539">Nucleus</keyword>
<dbReference type="EMBL" id="CVQH01007780">
    <property type="protein sequence ID" value="CRK16791.1"/>
    <property type="molecule type" value="Genomic_DNA"/>
</dbReference>
<keyword evidence="5" id="KW-1185">Reference proteome</keyword>
<organism evidence="4 5">
    <name type="scientific">Verticillium longisporum</name>
    <name type="common">Verticillium dahliae var. longisporum</name>
    <dbReference type="NCBI Taxonomy" id="100787"/>
    <lineage>
        <taxon>Eukaryota</taxon>
        <taxon>Fungi</taxon>
        <taxon>Dikarya</taxon>
        <taxon>Ascomycota</taxon>
        <taxon>Pezizomycotina</taxon>
        <taxon>Sordariomycetes</taxon>
        <taxon>Hypocreomycetidae</taxon>
        <taxon>Glomerellales</taxon>
        <taxon>Plectosphaerellaceae</taxon>
        <taxon>Verticillium</taxon>
    </lineage>
</organism>